<name>A0A4R3YMA5_9GAMM</name>
<protein>
    <submittedName>
        <fullName evidence="5">Metallo-beta-lactamase superfamily protein</fullName>
    </submittedName>
</protein>
<evidence type="ECO:0000256" key="4">
    <source>
        <dbReference type="ARBA" id="ARBA00022833"/>
    </source>
</evidence>
<evidence type="ECO:0000313" key="6">
    <source>
        <dbReference type="Proteomes" id="UP000295645"/>
    </source>
</evidence>
<evidence type="ECO:0000256" key="2">
    <source>
        <dbReference type="ARBA" id="ARBA00022723"/>
    </source>
</evidence>
<dbReference type="GO" id="GO:0046872">
    <property type="term" value="F:metal ion binding"/>
    <property type="evidence" value="ECO:0007669"/>
    <property type="project" value="UniProtKB-KW"/>
</dbReference>
<comment type="similarity">
    <text evidence="1">Belongs to the metallo-beta-lactamase superfamily.</text>
</comment>
<dbReference type="PANTHER" id="PTHR42978:SF6">
    <property type="entry name" value="QUORUM-QUENCHING LACTONASE YTNP-RELATED"/>
    <property type="match status" value="1"/>
</dbReference>
<evidence type="ECO:0000256" key="1">
    <source>
        <dbReference type="ARBA" id="ARBA00007749"/>
    </source>
</evidence>
<sequence>MSPANESRVPGILLSMFTGAMDSLRPYIAQGKLKTFDTDGEIVPGIHAMATPGHTPGHTTYVVTSNGEKLMAWGDIVHVAAVQLAHPEASIRYDSDDAVAATEREKVFADAARQGYWIAAAHISFPGLGHLRQSSNGFVWVPINYTRTP</sequence>
<dbReference type="InterPro" id="IPR051013">
    <property type="entry name" value="MBL_superfamily_lactonases"/>
</dbReference>
<dbReference type="AlphaFoldDB" id="A0A4R3YMA5"/>
<keyword evidence="6" id="KW-1185">Reference proteome</keyword>
<accession>A0A4R3YMA5</accession>
<dbReference type="Gene3D" id="3.60.15.10">
    <property type="entry name" value="Ribonuclease Z/Hydroxyacylglutathione hydrolase-like"/>
    <property type="match status" value="1"/>
</dbReference>
<gene>
    <name evidence="5" type="ORF">EC912_105291</name>
</gene>
<dbReference type="SUPFAM" id="SSF56281">
    <property type="entry name" value="Metallo-hydrolase/oxidoreductase"/>
    <property type="match status" value="1"/>
</dbReference>
<evidence type="ECO:0000256" key="3">
    <source>
        <dbReference type="ARBA" id="ARBA00022801"/>
    </source>
</evidence>
<dbReference type="Proteomes" id="UP000295645">
    <property type="component" value="Unassembled WGS sequence"/>
</dbReference>
<dbReference type="InterPro" id="IPR036866">
    <property type="entry name" value="RibonucZ/Hydroxyglut_hydro"/>
</dbReference>
<dbReference type="GO" id="GO:0016787">
    <property type="term" value="F:hydrolase activity"/>
    <property type="evidence" value="ECO:0007669"/>
    <property type="project" value="UniProtKB-KW"/>
</dbReference>
<dbReference type="EMBL" id="SMCS01000005">
    <property type="protein sequence ID" value="TCV93430.1"/>
    <property type="molecule type" value="Genomic_DNA"/>
</dbReference>
<dbReference type="RefSeq" id="WP_207906854.1">
    <property type="nucleotide sequence ID" value="NZ_SMCS01000005.1"/>
</dbReference>
<keyword evidence="4" id="KW-0862">Zinc</keyword>
<keyword evidence="2" id="KW-0479">Metal-binding</keyword>
<dbReference type="PANTHER" id="PTHR42978">
    <property type="entry name" value="QUORUM-QUENCHING LACTONASE YTNP-RELATED-RELATED"/>
    <property type="match status" value="1"/>
</dbReference>
<comment type="caution">
    <text evidence="5">The sequence shown here is derived from an EMBL/GenBank/DDBJ whole genome shotgun (WGS) entry which is preliminary data.</text>
</comment>
<proteinExistence type="inferred from homology"/>
<reference evidence="5 6" key="1">
    <citation type="submission" date="2019-03" db="EMBL/GenBank/DDBJ databases">
        <title>Above-ground endophytic microbial communities from plants in different locations in the United States.</title>
        <authorList>
            <person name="Frank C."/>
        </authorList>
    </citation>
    <scope>NUCLEOTIDE SEQUENCE [LARGE SCALE GENOMIC DNA]</scope>
    <source>
        <strain evidence="5 6">LP_13_YM</strain>
    </source>
</reference>
<evidence type="ECO:0000313" key="5">
    <source>
        <dbReference type="EMBL" id="TCV93430.1"/>
    </source>
</evidence>
<keyword evidence="3" id="KW-0378">Hydrolase</keyword>
<organism evidence="5 6">
    <name type="scientific">Luteibacter rhizovicinus</name>
    <dbReference type="NCBI Taxonomy" id="242606"/>
    <lineage>
        <taxon>Bacteria</taxon>
        <taxon>Pseudomonadati</taxon>
        <taxon>Pseudomonadota</taxon>
        <taxon>Gammaproteobacteria</taxon>
        <taxon>Lysobacterales</taxon>
        <taxon>Rhodanobacteraceae</taxon>
        <taxon>Luteibacter</taxon>
    </lineage>
</organism>